<evidence type="ECO:0000256" key="10">
    <source>
        <dbReference type="ARBA" id="ARBA00023136"/>
    </source>
</evidence>
<dbReference type="EMBL" id="JAOCQF010000001">
    <property type="protein sequence ID" value="MCT8329969.1"/>
    <property type="molecule type" value="Genomic_DNA"/>
</dbReference>
<gene>
    <name evidence="13" type="ORF">N5I32_10620</name>
</gene>
<evidence type="ECO:0000256" key="3">
    <source>
        <dbReference type="ARBA" id="ARBA00022516"/>
    </source>
</evidence>
<feature type="domain" description="EamA" evidence="12">
    <location>
        <begin position="146"/>
        <end position="276"/>
    </location>
</feature>
<feature type="transmembrane region" description="Helical" evidence="11">
    <location>
        <begin position="30"/>
        <end position="52"/>
    </location>
</feature>
<keyword evidence="5" id="KW-0441">Lipid A biosynthesis</keyword>
<feature type="transmembrane region" description="Helical" evidence="11">
    <location>
        <begin position="172"/>
        <end position="193"/>
    </location>
</feature>
<name>A0ABT2NPT7_9RHOB</name>
<feature type="transmembrane region" description="Helical" evidence="11">
    <location>
        <begin position="88"/>
        <end position="108"/>
    </location>
</feature>
<accession>A0ABT2NPT7</accession>
<sequence>MSLFIFFSVLGAAVLHAGWNALLKIGASRIATMMALSGVQGIIGLAIALSWPVPEPRVWPWILASGAIHTAYKLFLTFAYEHGDLSRVYPLARGTAPMITLAVGAIWLGESVSAAETAGIFLLGAGILLLARGVWTSGESLRMLPFAFGSACATAGYTLVDGIGARLADGSTVYVGWLFAVDGALFAVAMLWLRGRSALPPNWRVWAAGGTAAVASYGSYAVAVWAMTLAPIALVAALRETSILFAVLIGWLLFAERMTPAKALSVAMIAAGVIVTRL</sequence>
<feature type="transmembrane region" description="Helical" evidence="11">
    <location>
        <begin position="143"/>
        <end position="160"/>
    </location>
</feature>
<evidence type="ECO:0000259" key="12">
    <source>
        <dbReference type="Pfam" id="PF00892"/>
    </source>
</evidence>
<evidence type="ECO:0000256" key="6">
    <source>
        <dbReference type="ARBA" id="ARBA00022692"/>
    </source>
</evidence>
<keyword evidence="3" id="KW-0444">Lipid biosynthesis</keyword>
<feature type="transmembrane region" description="Helical" evidence="11">
    <location>
        <begin position="6"/>
        <end position="23"/>
    </location>
</feature>
<keyword evidence="7" id="KW-0448">Lipopolysaccharide biosynthesis</keyword>
<keyword evidence="8 11" id="KW-1133">Transmembrane helix</keyword>
<keyword evidence="4" id="KW-0997">Cell inner membrane</keyword>
<evidence type="ECO:0000256" key="9">
    <source>
        <dbReference type="ARBA" id="ARBA00023098"/>
    </source>
</evidence>
<reference evidence="14" key="1">
    <citation type="submission" date="2023-07" db="EMBL/GenBank/DDBJ databases">
        <title>Defluviimonas sediminis sp. nov., isolated from mangrove sediment.</title>
        <authorList>
            <person name="Liu L."/>
            <person name="Li J."/>
            <person name="Huang Y."/>
            <person name="Pan J."/>
            <person name="Li M."/>
        </authorList>
    </citation>
    <scope>NUCLEOTIDE SEQUENCE [LARGE SCALE GENOMIC DNA]</scope>
    <source>
        <strain evidence="14">FT324</strain>
    </source>
</reference>
<feature type="transmembrane region" description="Helical" evidence="11">
    <location>
        <begin position="205"/>
        <end position="226"/>
    </location>
</feature>
<dbReference type="PANTHER" id="PTHR30561:SF9">
    <property type="entry name" value="4-AMINO-4-DEOXY-L-ARABINOSE-PHOSPHOUNDECAPRENOL FLIPPASE SUBUNIT ARNF-RELATED"/>
    <property type="match status" value="1"/>
</dbReference>
<evidence type="ECO:0000256" key="2">
    <source>
        <dbReference type="ARBA" id="ARBA00022475"/>
    </source>
</evidence>
<evidence type="ECO:0000256" key="5">
    <source>
        <dbReference type="ARBA" id="ARBA00022556"/>
    </source>
</evidence>
<organism evidence="13 14">
    <name type="scientific">Albidovulum sediminis</name>
    <dbReference type="NCBI Taxonomy" id="3066345"/>
    <lineage>
        <taxon>Bacteria</taxon>
        <taxon>Pseudomonadati</taxon>
        <taxon>Pseudomonadota</taxon>
        <taxon>Alphaproteobacteria</taxon>
        <taxon>Rhodobacterales</taxon>
        <taxon>Paracoccaceae</taxon>
        <taxon>Albidovulum</taxon>
    </lineage>
</organism>
<proteinExistence type="predicted"/>
<dbReference type="PANTHER" id="PTHR30561">
    <property type="entry name" value="SMR FAMILY PROTON-DEPENDENT DRUG EFFLUX TRANSPORTER SUGE"/>
    <property type="match status" value="1"/>
</dbReference>
<feature type="transmembrane region" description="Helical" evidence="11">
    <location>
        <begin position="58"/>
        <end position="76"/>
    </location>
</feature>
<comment type="subcellular location">
    <subcellularLocation>
        <location evidence="1">Cell membrane</location>
        <topology evidence="1">Multi-pass membrane protein</topology>
    </subcellularLocation>
</comment>
<feature type="transmembrane region" description="Helical" evidence="11">
    <location>
        <begin position="232"/>
        <end position="254"/>
    </location>
</feature>
<dbReference type="RefSeq" id="WP_261495581.1">
    <property type="nucleotide sequence ID" value="NZ_JAOCQF010000001.1"/>
</dbReference>
<evidence type="ECO:0000313" key="13">
    <source>
        <dbReference type="EMBL" id="MCT8329969.1"/>
    </source>
</evidence>
<evidence type="ECO:0000256" key="11">
    <source>
        <dbReference type="SAM" id="Phobius"/>
    </source>
</evidence>
<keyword evidence="14" id="KW-1185">Reference proteome</keyword>
<evidence type="ECO:0000313" key="14">
    <source>
        <dbReference type="Proteomes" id="UP001205601"/>
    </source>
</evidence>
<evidence type="ECO:0000256" key="4">
    <source>
        <dbReference type="ARBA" id="ARBA00022519"/>
    </source>
</evidence>
<dbReference type="Pfam" id="PF00892">
    <property type="entry name" value="EamA"/>
    <property type="match status" value="2"/>
</dbReference>
<evidence type="ECO:0000256" key="8">
    <source>
        <dbReference type="ARBA" id="ARBA00022989"/>
    </source>
</evidence>
<feature type="domain" description="EamA" evidence="12">
    <location>
        <begin position="6"/>
        <end position="131"/>
    </location>
</feature>
<dbReference type="InterPro" id="IPR000390">
    <property type="entry name" value="Small_drug/metabolite_transptr"/>
</dbReference>
<dbReference type="InterPro" id="IPR000620">
    <property type="entry name" value="EamA_dom"/>
</dbReference>
<keyword evidence="2" id="KW-1003">Cell membrane</keyword>
<keyword evidence="9" id="KW-0443">Lipid metabolism</keyword>
<dbReference type="Proteomes" id="UP001205601">
    <property type="component" value="Unassembled WGS sequence"/>
</dbReference>
<feature type="transmembrane region" description="Helical" evidence="11">
    <location>
        <begin position="114"/>
        <end position="131"/>
    </location>
</feature>
<dbReference type="Gene3D" id="1.10.3730.20">
    <property type="match status" value="2"/>
</dbReference>
<evidence type="ECO:0000256" key="1">
    <source>
        <dbReference type="ARBA" id="ARBA00004651"/>
    </source>
</evidence>
<dbReference type="SUPFAM" id="SSF103481">
    <property type="entry name" value="Multidrug resistance efflux transporter EmrE"/>
    <property type="match status" value="2"/>
</dbReference>
<evidence type="ECO:0000256" key="7">
    <source>
        <dbReference type="ARBA" id="ARBA00022985"/>
    </source>
</evidence>
<keyword evidence="10 11" id="KW-0472">Membrane</keyword>
<keyword evidence="6 11" id="KW-0812">Transmembrane</keyword>
<dbReference type="InterPro" id="IPR037185">
    <property type="entry name" value="EmrE-like"/>
</dbReference>
<comment type="caution">
    <text evidence="13">The sequence shown here is derived from an EMBL/GenBank/DDBJ whole genome shotgun (WGS) entry which is preliminary data.</text>
</comment>
<protein>
    <submittedName>
        <fullName evidence="13">EamA family transporter</fullName>
    </submittedName>
</protein>